<comment type="caution">
    <text evidence="2">The sequence shown here is derived from an EMBL/GenBank/DDBJ whole genome shotgun (WGS) entry which is preliminary data.</text>
</comment>
<dbReference type="EMBL" id="CASHTH010002001">
    <property type="protein sequence ID" value="CAI8023205.1"/>
    <property type="molecule type" value="Genomic_DNA"/>
</dbReference>
<evidence type="ECO:0000256" key="1">
    <source>
        <dbReference type="SAM" id="MobiDB-lite"/>
    </source>
</evidence>
<dbReference type="AlphaFoldDB" id="A0AA35S4C0"/>
<evidence type="ECO:0000313" key="2">
    <source>
        <dbReference type="EMBL" id="CAI8023205.1"/>
    </source>
</evidence>
<reference evidence="2" key="1">
    <citation type="submission" date="2023-03" db="EMBL/GenBank/DDBJ databases">
        <authorList>
            <person name="Steffen K."/>
            <person name="Cardenas P."/>
        </authorList>
    </citation>
    <scope>NUCLEOTIDE SEQUENCE</scope>
</reference>
<protein>
    <submittedName>
        <fullName evidence="2">Uncharacterized protein</fullName>
    </submittedName>
</protein>
<proteinExistence type="predicted"/>
<feature type="compositionally biased region" description="Basic and acidic residues" evidence="1">
    <location>
        <begin position="1"/>
        <end position="12"/>
    </location>
</feature>
<organism evidence="2 3">
    <name type="scientific">Geodia barretti</name>
    <name type="common">Barrett's horny sponge</name>
    <dbReference type="NCBI Taxonomy" id="519541"/>
    <lineage>
        <taxon>Eukaryota</taxon>
        <taxon>Metazoa</taxon>
        <taxon>Porifera</taxon>
        <taxon>Demospongiae</taxon>
        <taxon>Heteroscleromorpha</taxon>
        <taxon>Tetractinellida</taxon>
        <taxon>Astrophorina</taxon>
        <taxon>Geodiidae</taxon>
        <taxon>Geodia</taxon>
    </lineage>
</organism>
<name>A0AA35S4C0_GEOBA</name>
<sequence>MLERKLRLHSEQQSETSPGRSLHNKPRLFLRRREGLTRYGRGQSSPMRPVKSVVKARKSSGKTRPVIPPSSVRPGPTDPGSRHPLGSRFSSDESFIIRGSQRVQQEEAELVEFEELEKAAFDTSCFSQCSLVTTLVGGERGRVSSEEKEEGEEEDLDKTLTPSQTKVGDDREVKLNSFATKHFQINIGCLPVLALNGDK</sequence>
<accession>A0AA35S4C0</accession>
<feature type="region of interest" description="Disordered" evidence="1">
    <location>
        <begin position="1"/>
        <end position="93"/>
    </location>
</feature>
<feature type="non-terminal residue" evidence="2">
    <location>
        <position position="1"/>
    </location>
</feature>
<feature type="compositionally biased region" description="Acidic residues" evidence="1">
    <location>
        <begin position="147"/>
        <end position="156"/>
    </location>
</feature>
<evidence type="ECO:0000313" key="3">
    <source>
        <dbReference type="Proteomes" id="UP001174909"/>
    </source>
</evidence>
<gene>
    <name evidence="2" type="ORF">GBAR_LOCUS13582</name>
</gene>
<keyword evidence="3" id="KW-1185">Reference proteome</keyword>
<dbReference type="Proteomes" id="UP001174909">
    <property type="component" value="Unassembled WGS sequence"/>
</dbReference>
<feature type="region of interest" description="Disordered" evidence="1">
    <location>
        <begin position="138"/>
        <end position="168"/>
    </location>
</feature>